<feature type="binding site" evidence="5">
    <location>
        <begin position="90"/>
        <end position="91"/>
    </location>
    <ligand>
        <name>5-phospho-alpha-D-ribose 1-diphosphate</name>
        <dbReference type="ChEBI" id="CHEBI:58017"/>
    </ligand>
</feature>
<comment type="caution">
    <text evidence="8">The sequence shown here is derived from an EMBL/GenBank/DDBJ whole genome shotgun (WGS) entry which is preliminary data.</text>
</comment>
<dbReference type="HAMAP" id="MF_00211">
    <property type="entry name" value="TrpD"/>
    <property type="match status" value="1"/>
</dbReference>
<comment type="cofactor">
    <cofactor evidence="5">
        <name>Mg(2+)</name>
        <dbReference type="ChEBI" id="CHEBI:18420"/>
    </cofactor>
    <text evidence="5">Binds 2 magnesium ions per monomer.</text>
</comment>
<keyword evidence="2 5" id="KW-0808">Transferase</keyword>
<feature type="binding site" evidence="5">
    <location>
        <begin position="115"/>
        <end position="123"/>
    </location>
    <ligand>
        <name>5-phospho-alpha-D-ribose 1-diphosphate</name>
        <dbReference type="ChEBI" id="CHEBI:58017"/>
    </ligand>
</feature>
<feature type="domain" description="Glycosyl transferase family 3" evidence="6">
    <location>
        <begin position="81"/>
        <end position="333"/>
    </location>
</feature>
<keyword evidence="9" id="KW-1185">Reference proteome</keyword>
<keyword evidence="1 5" id="KW-0328">Glycosyltransferase</keyword>
<keyword evidence="5" id="KW-0028">Amino-acid biosynthesis</keyword>
<evidence type="ECO:0000256" key="5">
    <source>
        <dbReference type="HAMAP-Rule" id="MF_00211"/>
    </source>
</evidence>
<comment type="catalytic activity">
    <reaction evidence="5">
        <text>N-(5-phospho-beta-D-ribosyl)anthranilate + diphosphate = 5-phospho-alpha-D-ribose 1-diphosphate + anthranilate</text>
        <dbReference type="Rhea" id="RHEA:11768"/>
        <dbReference type="ChEBI" id="CHEBI:16567"/>
        <dbReference type="ChEBI" id="CHEBI:18277"/>
        <dbReference type="ChEBI" id="CHEBI:33019"/>
        <dbReference type="ChEBI" id="CHEBI:58017"/>
        <dbReference type="EC" id="2.4.2.18"/>
    </reaction>
</comment>
<sequence length="354" mass="37122">MIMIREAIAHIAMGATLGTEEAAAAMEEIMTGAATPSQIGAFLTALRMRPGAETVEEIAGMALVMRDKAVQVHLDGQAAIQALDTCGTGGDGSGTLNVSTAAGIIAAAAGATIAKHGNRSATSKCGSADVLEALGVKIDLEPKALAHSIHECGFGFMFAQIYHPAMKYVGPTRREIGIRTAFNILGPLTNPAHTPYQVLGVADSSLMQKMGEVLLRLGCKHALIVHSEDGIDECSISAPTHICEVRVGQDLRSYTITPEDVGLSSASNLQSIQGGDPAHNAAILREILSTYNANPATDMICLNAAAALMANEQVASFKEGFKLAQSTLQEGKAKRKLAEVIECSQAYGRWKHVS</sequence>
<dbReference type="Pfam" id="PF00591">
    <property type="entry name" value="Glycos_transf_3"/>
    <property type="match status" value="1"/>
</dbReference>
<gene>
    <name evidence="5 8" type="primary">trpD</name>
    <name evidence="8" type="ORF">KSZ_41110</name>
</gene>
<organism evidence="8 9">
    <name type="scientific">Dictyobacter formicarum</name>
    <dbReference type="NCBI Taxonomy" id="2778368"/>
    <lineage>
        <taxon>Bacteria</taxon>
        <taxon>Bacillati</taxon>
        <taxon>Chloroflexota</taxon>
        <taxon>Ktedonobacteria</taxon>
        <taxon>Ktedonobacterales</taxon>
        <taxon>Dictyobacteraceae</taxon>
        <taxon>Dictyobacter</taxon>
    </lineage>
</organism>
<dbReference type="InterPro" id="IPR017459">
    <property type="entry name" value="Glycosyl_Trfase_fam3_N_dom"/>
</dbReference>
<evidence type="ECO:0000256" key="1">
    <source>
        <dbReference type="ARBA" id="ARBA00022676"/>
    </source>
</evidence>
<evidence type="ECO:0000256" key="2">
    <source>
        <dbReference type="ARBA" id="ARBA00022679"/>
    </source>
</evidence>
<dbReference type="InterPro" id="IPR035902">
    <property type="entry name" value="Nuc_phospho_transferase"/>
</dbReference>
<feature type="binding site" evidence="5">
    <location>
        <position position="95"/>
    </location>
    <ligand>
        <name>5-phospho-alpha-D-ribose 1-diphosphate</name>
        <dbReference type="ChEBI" id="CHEBI:58017"/>
    </ligand>
</feature>
<feature type="binding site" evidence="5">
    <location>
        <position position="87"/>
    </location>
    <ligand>
        <name>anthranilate</name>
        <dbReference type="ChEBI" id="CHEBI:16567"/>
        <label>1</label>
    </ligand>
</feature>
<dbReference type="InterPro" id="IPR036320">
    <property type="entry name" value="Glycosyl_Trfase_fam3_N_dom_sf"/>
</dbReference>
<evidence type="ECO:0000256" key="4">
    <source>
        <dbReference type="ARBA" id="ARBA00023141"/>
    </source>
</evidence>
<feature type="binding site" evidence="5">
    <location>
        <position position="99"/>
    </location>
    <ligand>
        <name>Mg(2+)</name>
        <dbReference type="ChEBI" id="CHEBI:18420"/>
        <label>1</label>
    </ligand>
</feature>
<dbReference type="EC" id="2.4.2.18" evidence="5"/>
<name>A0ABQ3VIS6_9CHLR</name>
<keyword evidence="3 5" id="KW-0822">Tryptophan biosynthesis</keyword>
<dbReference type="NCBIfam" id="TIGR01245">
    <property type="entry name" value="trpD"/>
    <property type="match status" value="1"/>
</dbReference>
<proteinExistence type="inferred from homology"/>
<feature type="binding site" evidence="5">
    <location>
        <position position="173"/>
    </location>
    <ligand>
        <name>anthranilate</name>
        <dbReference type="ChEBI" id="CHEBI:16567"/>
        <label>2</label>
    </ligand>
</feature>
<keyword evidence="4 5" id="KW-0057">Aromatic amino acid biosynthesis</keyword>
<feature type="binding site" evidence="5">
    <location>
        <position position="233"/>
    </location>
    <ligand>
        <name>Mg(2+)</name>
        <dbReference type="ChEBI" id="CHEBI:18420"/>
        <label>2</label>
    </ligand>
</feature>
<evidence type="ECO:0000313" key="9">
    <source>
        <dbReference type="Proteomes" id="UP000635565"/>
    </source>
</evidence>
<feature type="binding site" evidence="5">
    <location>
        <position position="87"/>
    </location>
    <ligand>
        <name>5-phospho-alpha-D-ribose 1-diphosphate</name>
        <dbReference type="ChEBI" id="CHEBI:58017"/>
    </ligand>
</feature>
<dbReference type="EMBL" id="BNJJ01000011">
    <property type="protein sequence ID" value="GHO86105.1"/>
    <property type="molecule type" value="Genomic_DNA"/>
</dbReference>
<accession>A0ABQ3VIS6</accession>
<feature type="binding site" evidence="5">
    <location>
        <begin position="97"/>
        <end position="100"/>
    </location>
    <ligand>
        <name>5-phospho-alpha-D-ribose 1-diphosphate</name>
        <dbReference type="ChEBI" id="CHEBI:58017"/>
    </ligand>
</feature>
<dbReference type="Gene3D" id="3.40.1030.10">
    <property type="entry name" value="Nucleoside phosphorylase/phosphoribosyltransferase catalytic domain"/>
    <property type="match status" value="1"/>
</dbReference>
<evidence type="ECO:0000256" key="3">
    <source>
        <dbReference type="ARBA" id="ARBA00022822"/>
    </source>
</evidence>
<dbReference type="SUPFAM" id="SSF47648">
    <property type="entry name" value="Nucleoside phosphorylase/phosphoribosyltransferase N-terminal domain"/>
    <property type="match status" value="1"/>
</dbReference>
<feature type="domain" description="Glycosyl transferase family 3 N-terminal" evidence="7">
    <location>
        <begin position="6"/>
        <end position="69"/>
    </location>
</feature>
<dbReference type="SUPFAM" id="SSF52418">
    <property type="entry name" value="Nucleoside phosphorylase/phosphoribosyltransferase catalytic domain"/>
    <property type="match status" value="1"/>
</dbReference>
<dbReference type="InterPro" id="IPR000312">
    <property type="entry name" value="Glycosyl_Trfase_fam3"/>
</dbReference>
<protein>
    <recommendedName>
        <fullName evidence="5">Anthranilate phosphoribosyltransferase</fullName>
        <ecNumber evidence="5">2.4.2.18</ecNumber>
    </recommendedName>
</protein>
<dbReference type="Gene3D" id="1.20.970.10">
    <property type="entry name" value="Transferase, Pyrimidine Nucleoside Phosphorylase, Chain C"/>
    <property type="match status" value="1"/>
</dbReference>
<dbReference type="PANTHER" id="PTHR43285:SF2">
    <property type="entry name" value="ANTHRANILATE PHOSPHORIBOSYLTRANSFERASE"/>
    <property type="match status" value="1"/>
</dbReference>
<comment type="function">
    <text evidence="5">Catalyzes the transfer of the phosphoribosyl group of 5-phosphorylribose-1-pyrophosphate (PRPP) to anthranilate to yield N-(5'-phosphoribosyl)-anthranilate (PRA).</text>
</comment>
<dbReference type="InterPro" id="IPR005940">
    <property type="entry name" value="Anthranilate_Pribosyl_Tfrase"/>
</dbReference>
<comment type="caution">
    <text evidence="5">Lacks conserved residue(s) required for the propagation of feature annotation.</text>
</comment>
<evidence type="ECO:0000313" key="8">
    <source>
        <dbReference type="EMBL" id="GHO86105.1"/>
    </source>
</evidence>
<comment type="similarity">
    <text evidence="5">Belongs to the anthranilate phosphoribosyltransferase family.</text>
</comment>
<comment type="pathway">
    <text evidence="5">Amino-acid biosynthesis; L-tryptophan biosynthesis; L-tryptophan from chorismate: step 2/5.</text>
</comment>
<feature type="binding site" evidence="5">
    <location>
        <position position="233"/>
    </location>
    <ligand>
        <name>Mg(2+)</name>
        <dbReference type="ChEBI" id="CHEBI:18420"/>
        <label>1</label>
    </ligand>
</feature>
<feature type="binding site" evidence="5">
    <location>
        <position position="127"/>
    </location>
    <ligand>
        <name>5-phospho-alpha-D-ribose 1-diphosphate</name>
        <dbReference type="ChEBI" id="CHEBI:58017"/>
    </ligand>
</feature>
<reference evidence="8 9" key="1">
    <citation type="journal article" date="2021" name="Int. J. Syst. Evol. Microbiol.">
        <title>Reticulibacter mediterranei gen. nov., sp. nov., within the new family Reticulibacteraceae fam. nov., and Ktedonospora formicarum gen. nov., sp. nov., Ktedonobacter robiniae sp. nov., Dictyobacter formicarum sp. nov. and Dictyobacter arantiisoli sp. nov., belonging to the class Ktedonobacteria.</title>
        <authorList>
            <person name="Yabe S."/>
            <person name="Zheng Y."/>
            <person name="Wang C.M."/>
            <person name="Sakai Y."/>
            <person name="Abe K."/>
            <person name="Yokota A."/>
            <person name="Donadio S."/>
            <person name="Cavaletti L."/>
            <person name="Monciardini P."/>
        </authorList>
    </citation>
    <scope>NUCLEOTIDE SEQUENCE [LARGE SCALE GENOMIC DNA]</scope>
    <source>
        <strain evidence="8 9">SOSP1-9</strain>
    </source>
</reference>
<keyword evidence="5" id="KW-0460">Magnesium</keyword>
<keyword evidence="5" id="KW-0479">Metal-binding</keyword>
<comment type="subunit">
    <text evidence="5">Homodimer.</text>
</comment>
<feature type="binding site" evidence="5">
    <location>
        <position position="118"/>
    </location>
    <ligand>
        <name>anthranilate</name>
        <dbReference type="ChEBI" id="CHEBI:16567"/>
        <label>1</label>
    </ligand>
</feature>
<dbReference type="GO" id="GO:0016757">
    <property type="term" value="F:glycosyltransferase activity"/>
    <property type="evidence" value="ECO:0007669"/>
    <property type="project" value="UniProtKB-KW"/>
</dbReference>
<feature type="binding site" evidence="5">
    <location>
        <position position="232"/>
    </location>
    <ligand>
        <name>Mg(2+)</name>
        <dbReference type="ChEBI" id="CHEBI:18420"/>
        <label>2</label>
    </ligand>
</feature>
<dbReference type="PANTHER" id="PTHR43285">
    <property type="entry name" value="ANTHRANILATE PHOSPHORIBOSYLTRANSFERASE"/>
    <property type="match status" value="1"/>
</dbReference>
<dbReference type="Pfam" id="PF02885">
    <property type="entry name" value="Glycos_trans_3N"/>
    <property type="match status" value="1"/>
</dbReference>
<evidence type="ECO:0000259" key="7">
    <source>
        <dbReference type="Pfam" id="PF02885"/>
    </source>
</evidence>
<dbReference type="Proteomes" id="UP000635565">
    <property type="component" value="Unassembled WGS sequence"/>
</dbReference>
<evidence type="ECO:0000259" key="6">
    <source>
        <dbReference type="Pfam" id="PF00591"/>
    </source>
</evidence>